<evidence type="ECO:0000313" key="1">
    <source>
        <dbReference type="EMBL" id="KAK1120072.1"/>
    </source>
</evidence>
<dbReference type="EMBL" id="JAHYIQ010000033">
    <property type="protein sequence ID" value="KAK1120072.1"/>
    <property type="molecule type" value="Genomic_DNA"/>
</dbReference>
<protein>
    <recommendedName>
        <fullName evidence="3">PiggyBac transposable element-derived protein 4</fullName>
    </recommendedName>
</protein>
<sequence>MFVAQCKNIIESEESSDEEVVSFIRRIINRISSNLDSDDEESYASEDLEEMLEELAIAEKEELTNAGDSLDNIQWDEFANKQQSFTFTGKSGLLMDLPFNINPGEVLSLFLDLKVISLLVTETEIWELLVRELLYSENTRPDNERKKTKKVSHHLEIHKNQQGKPIGRICVLCYQKKRQLLERQEARKNVKKTTTYCQNCPKLPQMCLNCFNKYLTM</sequence>
<evidence type="ECO:0000313" key="2">
    <source>
        <dbReference type="Proteomes" id="UP001177670"/>
    </source>
</evidence>
<keyword evidence="2" id="KW-1185">Reference proteome</keyword>
<dbReference type="Proteomes" id="UP001177670">
    <property type="component" value="Unassembled WGS sequence"/>
</dbReference>
<evidence type="ECO:0008006" key="3">
    <source>
        <dbReference type="Google" id="ProtNLM"/>
    </source>
</evidence>
<accession>A0AA40KH22</accession>
<name>A0AA40KH22_9HYME</name>
<comment type="caution">
    <text evidence="1">The sequence shown here is derived from an EMBL/GenBank/DDBJ whole genome shotgun (WGS) entry which is preliminary data.</text>
</comment>
<dbReference type="AlphaFoldDB" id="A0AA40KH22"/>
<organism evidence="1 2">
    <name type="scientific">Melipona bicolor</name>
    <dbReference type="NCBI Taxonomy" id="60889"/>
    <lineage>
        <taxon>Eukaryota</taxon>
        <taxon>Metazoa</taxon>
        <taxon>Ecdysozoa</taxon>
        <taxon>Arthropoda</taxon>
        <taxon>Hexapoda</taxon>
        <taxon>Insecta</taxon>
        <taxon>Pterygota</taxon>
        <taxon>Neoptera</taxon>
        <taxon>Endopterygota</taxon>
        <taxon>Hymenoptera</taxon>
        <taxon>Apocrita</taxon>
        <taxon>Aculeata</taxon>
        <taxon>Apoidea</taxon>
        <taxon>Anthophila</taxon>
        <taxon>Apidae</taxon>
        <taxon>Melipona</taxon>
    </lineage>
</organism>
<reference evidence="1" key="1">
    <citation type="submission" date="2021-10" db="EMBL/GenBank/DDBJ databases">
        <title>Melipona bicolor Genome sequencing and assembly.</title>
        <authorList>
            <person name="Araujo N.S."/>
            <person name="Arias M.C."/>
        </authorList>
    </citation>
    <scope>NUCLEOTIDE SEQUENCE</scope>
    <source>
        <strain evidence="1">USP_2M_L1-L4_2017</strain>
        <tissue evidence="1">Whole body</tissue>
    </source>
</reference>
<gene>
    <name evidence="1" type="ORF">K0M31_020496</name>
</gene>
<proteinExistence type="predicted"/>